<dbReference type="InterPro" id="IPR039424">
    <property type="entry name" value="SBP_5"/>
</dbReference>
<accession>A0A511US29</accession>
<dbReference type="Proteomes" id="UP000321303">
    <property type="component" value="Unassembled WGS sequence"/>
</dbReference>
<feature type="chain" id="PRO_5021788333" evidence="3">
    <location>
        <begin position="37"/>
        <end position="536"/>
    </location>
</feature>
<gene>
    <name evidence="5" type="ORF">HVA01_16380</name>
</gene>
<dbReference type="PIRSF" id="PIRSF002741">
    <property type="entry name" value="MppA"/>
    <property type="match status" value="1"/>
</dbReference>
<name>A0A511US29_9GAMM</name>
<feature type="domain" description="Solute-binding protein family 5" evidence="4">
    <location>
        <begin position="80"/>
        <end position="439"/>
    </location>
</feature>
<evidence type="ECO:0000313" key="6">
    <source>
        <dbReference type="Proteomes" id="UP000321303"/>
    </source>
</evidence>
<dbReference type="Gene3D" id="3.90.76.10">
    <property type="entry name" value="Dipeptide-binding Protein, Domain 1"/>
    <property type="match status" value="1"/>
</dbReference>
<evidence type="ECO:0000256" key="1">
    <source>
        <dbReference type="ARBA" id="ARBA00005695"/>
    </source>
</evidence>
<dbReference type="InterPro" id="IPR030678">
    <property type="entry name" value="Peptide/Ni-bd"/>
</dbReference>
<proteinExistence type="inferred from homology"/>
<dbReference type="AlphaFoldDB" id="A0A511US29"/>
<protein>
    <submittedName>
        <fullName evidence="5">ABC transporter substrate-binding protein</fullName>
    </submittedName>
</protein>
<dbReference type="GO" id="GO:0015833">
    <property type="term" value="P:peptide transport"/>
    <property type="evidence" value="ECO:0007669"/>
    <property type="project" value="TreeGrafter"/>
</dbReference>
<reference evidence="5 6" key="1">
    <citation type="submission" date="2019-07" db="EMBL/GenBank/DDBJ databases">
        <title>Whole genome shotgun sequence of Halomonas variabilis NBRC 102410.</title>
        <authorList>
            <person name="Hosoyama A."/>
            <person name="Uohara A."/>
            <person name="Ohji S."/>
            <person name="Ichikawa N."/>
        </authorList>
    </citation>
    <scope>NUCLEOTIDE SEQUENCE [LARGE SCALE GENOMIC DNA]</scope>
    <source>
        <strain evidence="5 6">NBRC 102410</strain>
    </source>
</reference>
<comment type="similarity">
    <text evidence="1">Belongs to the bacterial solute-binding protein 5 family.</text>
</comment>
<dbReference type="GO" id="GO:1904680">
    <property type="term" value="F:peptide transmembrane transporter activity"/>
    <property type="evidence" value="ECO:0007669"/>
    <property type="project" value="TreeGrafter"/>
</dbReference>
<dbReference type="CDD" id="cd08502">
    <property type="entry name" value="PBP2_NikA_DppA_OppA_like_16"/>
    <property type="match status" value="1"/>
</dbReference>
<organism evidence="5 6">
    <name type="scientific">Halovibrio variabilis</name>
    <dbReference type="NCBI Taxonomy" id="31910"/>
    <lineage>
        <taxon>Bacteria</taxon>
        <taxon>Pseudomonadati</taxon>
        <taxon>Pseudomonadota</taxon>
        <taxon>Gammaproteobacteria</taxon>
        <taxon>Oceanospirillales</taxon>
        <taxon>Halomonadaceae</taxon>
        <taxon>Halovibrio</taxon>
    </lineage>
</organism>
<dbReference type="PANTHER" id="PTHR30290">
    <property type="entry name" value="PERIPLASMIC BINDING COMPONENT OF ABC TRANSPORTER"/>
    <property type="match status" value="1"/>
</dbReference>
<dbReference type="SUPFAM" id="SSF53850">
    <property type="entry name" value="Periplasmic binding protein-like II"/>
    <property type="match status" value="1"/>
</dbReference>
<sequence length="536" mass="59321">MQPKVVMKSTSITARTLLSATLLGLGALSFSAESQAQTVNAVMHSGVRIIDPILTTAHITRNHGYMVFDTLLGMNEEFQPQPQMADWEISDDGMVYTFTLRDGLTWHDGEAVTAADCVASLERWAKRDSGGLMLMNHVESLEASDERTITLTLSSPFSYVLELLAKPSSVPAFMMPERLASTSPEEAIPEQIGSGPFRFVADEFQPGNRVVYTKFEEYVPRDEPPSWTAGGKVVNVDRVEWITMPDQQTAINALGSGDIDFIEQVPLDLAPLLETNDDLILGTLSEMGSQTMGRMNFLYPPFDDVRIRQAAMLAMNQEDVLAALVGNADYYETCGSFFGCTTPLGSDAGTDTWMATGDLERARELLEEAGYDGTPVVMLQPTDVATVSPQPVVAAQALRQAGFNVEMQPMDWQTLVTRRASQNDPADGGWNMFFTNWIIPEVWNPIVNPMLNAQGREGSFFGWPKDEELEAMRLDFAMAESDEERERIAEVIQVHALEQVIYVPLGDYRSVSSWTNQLDGVLKGPVPVFWNLTKSE</sequence>
<dbReference type="PANTHER" id="PTHR30290:SF38">
    <property type="entry name" value="D,D-DIPEPTIDE-BINDING PERIPLASMIC PROTEIN DDPA-RELATED"/>
    <property type="match status" value="1"/>
</dbReference>
<feature type="signal peptide" evidence="3">
    <location>
        <begin position="1"/>
        <end position="36"/>
    </location>
</feature>
<dbReference type="Gene3D" id="3.40.190.10">
    <property type="entry name" value="Periplasmic binding protein-like II"/>
    <property type="match status" value="1"/>
</dbReference>
<evidence type="ECO:0000256" key="2">
    <source>
        <dbReference type="ARBA" id="ARBA00022729"/>
    </source>
</evidence>
<evidence type="ECO:0000313" key="5">
    <source>
        <dbReference type="EMBL" id="GEN27992.1"/>
    </source>
</evidence>
<evidence type="ECO:0000259" key="4">
    <source>
        <dbReference type="Pfam" id="PF00496"/>
    </source>
</evidence>
<dbReference type="InterPro" id="IPR000914">
    <property type="entry name" value="SBP_5_dom"/>
</dbReference>
<dbReference type="Gene3D" id="3.10.105.10">
    <property type="entry name" value="Dipeptide-binding Protein, Domain 3"/>
    <property type="match status" value="1"/>
</dbReference>
<dbReference type="GO" id="GO:0043190">
    <property type="term" value="C:ATP-binding cassette (ABC) transporter complex"/>
    <property type="evidence" value="ECO:0007669"/>
    <property type="project" value="InterPro"/>
</dbReference>
<dbReference type="RefSeq" id="WP_218031544.1">
    <property type="nucleotide sequence ID" value="NZ_BJXV01000009.1"/>
</dbReference>
<dbReference type="EMBL" id="BJXV01000009">
    <property type="protein sequence ID" value="GEN27992.1"/>
    <property type="molecule type" value="Genomic_DNA"/>
</dbReference>
<keyword evidence="6" id="KW-1185">Reference proteome</keyword>
<dbReference type="GO" id="GO:0030288">
    <property type="term" value="C:outer membrane-bounded periplasmic space"/>
    <property type="evidence" value="ECO:0007669"/>
    <property type="project" value="UniProtKB-ARBA"/>
</dbReference>
<comment type="caution">
    <text evidence="5">The sequence shown here is derived from an EMBL/GenBank/DDBJ whole genome shotgun (WGS) entry which is preliminary data.</text>
</comment>
<dbReference type="Pfam" id="PF00496">
    <property type="entry name" value="SBP_bac_5"/>
    <property type="match status" value="1"/>
</dbReference>
<keyword evidence="2 3" id="KW-0732">Signal</keyword>
<evidence type="ECO:0000256" key="3">
    <source>
        <dbReference type="SAM" id="SignalP"/>
    </source>
</evidence>